<proteinExistence type="predicted"/>
<dbReference type="Proteomes" id="UP001596977">
    <property type="component" value="Unassembled WGS sequence"/>
</dbReference>
<dbReference type="GO" id="GO:0016746">
    <property type="term" value="F:acyltransferase activity"/>
    <property type="evidence" value="ECO:0007669"/>
    <property type="project" value="UniProtKB-KW"/>
</dbReference>
<keyword evidence="3" id="KW-0808">Transferase</keyword>
<keyword evidence="1" id="KW-0812">Transmembrane</keyword>
<comment type="caution">
    <text evidence="3">The sequence shown here is derived from an EMBL/GenBank/DDBJ whole genome shotgun (WGS) entry which is preliminary data.</text>
</comment>
<dbReference type="PANTHER" id="PTHR23028">
    <property type="entry name" value="ACETYLTRANSFERASE"/>
    <property type="match status" value="1"/>
</dbReference>
<dbReference type="InterPro" id="IPR002656">
    <property type="entry name" value="Acyl_transf_3_dom"/>
</dbReference>
<feature type="domain" description="Acyltransferase 3" evidence="2">
    <location>
        <begin position="1"/>
        <end position="336"/>
    </location>
</feature>
<name>A0ABW3H7N4_9SPHN</name>
<keyword evidence="1" id="KW-0472">Membrane</keyword>
<protein>
    <submittedName>
        <fullName evidence="3">Acyltransferase family protein</fullName>
        <ecNumber evidence="3">2.3.-.-</ecNumber>
    </submittedName>
</protein>
<accession>A0ABW3H7N4</accession>
<organism evidence="3 4">
    <name type="scientific">Sphingomonas canadensis</name>
    <dbReference type="NCBI Taxonomy" id="1219257"/>
    <lineage>
        <taxon>Bacteria</taxon>
        <taxon>Pseudomonadati</taxon>
        <taxon>Pseudomonadota</taxon>
        <taxon>Alphaproteobacteria</taxon>
        <taxon>Sphingomonadales</taxon>
        <taxon>Sphingomonadaceae</taxon>
        <taxon>Sphingomonas</taxon>
    </lineage>
</organism>
<feature type="transmembrane region" description="Helical" evidence="1">
    <location>
        <begin position="80"/>
        <end position="105"/>
    </location>
</feature>
<keyword evidence="3" id="KW-0012">Acyltransferase</keyword>
<feature type="transmembrane region" description="Helical" evidence="1">
    <location>
        <begin position="255"/>
        <end position="277"/>
    </location>
</feature>
<keyword evidence="4" id="KW-1185">Reference proteome</keyword>
<dbReference type="EMBL" id="JBHTJG010000007">
    <property type="protein sequence ID" value="MFD0947495.1"/>
    <property type="molecule type" value="Genomic_DNA"/>
</dbReference>
<evidence type="ECO:0000259" key="2">
    <source>
        <dbReference type="Pfam" id="PF01757"/>
    </source>
</evidence>
<keyword evidence="1" id="KW-1133">Transmembrane helix</keyword>
<dbReference type="EC" id="2.3.-.-" evidence="3"/>
<feature type="transmembrane region" description="Helical" evidence="1">
    <location>
        <begin position="35"/>
        <end position="59"/>
    </location>
</feature>
<feature type="transmembrane region" description="Helical" evidence="1">
    <location>
        <begin position="289"/>
        <end position="308"/>
    </location>
</feature>
<dbReference type="RefSeq" id="WP_264945229.1">
    <property type="nucleotide sequence ID" value="NZ_JAPDRA010000007.1"/>
</dbReference>
<evidence type="ECO:0000313" key="3">
    <source>
        <dbReference type="EMBL" id="MFD0947495.1"/>
    </source>
</evidence>
<dbReference type="InterPro" id="IPR050879">
    <property type="entry name" value="Acyltransferase_3"/>
</dbReference>
<feature type="transmembrane region" description="Helical" evidence="1">
    <location>
        <begin position="180"/>
        <end position="207"/>
    </location>
</feature>
<gene>
    <name evidence="3" type="ORF">ACFQ1E_14180</name>
</gene>
<reference evidence="4" key="1">
    <citation type="journal article" date="2019" name="Int. J. Syst. Evol. Microbiol.">
        <title>The Global Catalogue of Microorganisms (GCM) 10K type strain sequencing project: providing services to taxonomists for standard genome sequencing and annotation.</title>
        <authorList>
            <consortium name="The Broad Institute Genomics Platform"/>
            <consortium name="The Broad Institute Genome Sequencing Center for Infectious Disease"/>
            <person name="Wu L."/>
            <person name="Ma J."/>
        </authorList>
    </citation>
    <scope>NUCLEOTIDE SEQUENCE [LARGE SCALE GENOMIC DNA]</scope>
    <source>
        <strain evidence="4">CCUG 62982</strain>
    </source>
</reference>
<sequence>MDALRFVLAAAVAFGHAWALLVEDYRATGNPAVNTLYFAAGFAHASVILFFVLSGYWITRSVAGRVRSGWSWRGYLVDRLSRLMVVLVPALALGGMLDAVALYLIGSPTHLGETNTFVLNTDVGANLAPENLLGNLVFLQEIFVRPYGSNGPLWSLAYEFWYYIWFPALLLSWRLRRPSLALVALLLAVQAPALAFGFLSWLCGSLLYFTEARLTRSSLVARLRGKLPLATTGLAFGAVLLWGRTGSFSIEDPLLALSFSLVLLTLLLTNPPLVPGIQRCAAYGAGASFSLYAIHFPLMAFAAALLIGGQRMAPGVAAISLVALTLAASIAIAWLFARATEARTATLRRTFRRLLRRAR</sequence>
<dbReference type="Pfam" id="PF01757">
    <property type="entry name" value="Acyl_transf_3"/>
    <property type="match status" value="1"/>
</dbReference>
<evidence type="ECO:0000313" key="4">
    <source>
        <dbReference type="Proteomes" id="UP001596977"/>
    </source>
</evidence>
<feature type="transmembrane region" description="Helical" evidence="1">
    <location>
        <begin position="153"/>
        <end position="173"/>
    </location>
</feature>
<evidence type="ECO:0000256" key="1">
    <source>
        <dbReference type="SAM" id="Phobius"/>
    </source>
</evidence>
<feature type="transmembrane region" description="Helical" evidence="1">
    <location>
        <begin position="315"/>
        <end position="337"/>
    </location>
</feature>